<dbReference type="InterPro" id="IPR049712">
    <property type="entry name" value="Poly_export"/>
</dbReference>
<gene>
    <name evidence="5" type="ORF">LX81_03291</name>
</gene>
<organism evidence="5 6">
    <name type="scientific">Palleronia aestuarii</name>
    <dbReference type="NCBI Taxonomy" id="568105"/>
    <lineage>
        <taxon>Bacteria</taxon>
        <taxon>Pseudomonadati</taxon>
        <taxon>Pseudomonadota</taxon>
        <taxon>Alphaproteobacteria</taxon>
        <taxon>Rhodobacterales</taxon>
        <taxon>Roseobacteraceae</taxon>
        <taxon>Palleronia</taxon>
    </lineage>
</organism>
<sequence>MLRCISFTRWLLAVFAVICAAAAGLPGGAAAQNSYALGPGDVLSVEVLEDPSLNRNILVRPDGLVSFPLAGTIRAAGRSVESVQSDLISQLSPNFSNPPTVFVSLEQLAAEDEPQEVVPPTIAVYVMGEVATPGRLELEPGTTLLQAFAQMGGFSNFAATKRVQLRRRDPATGRETVYPLNYEAISQGRSGNGSIAMQDGDVILVPTRRLFE</sequence>
<feature type="domain" description="Soluble ligand binding" evidence="4">
    <location>
        <begin position="124"/>
        <end position="173"/>
    </location>
</feature>
<dbReference type="Gene3D" id="3.10.560.10">
    <property type="entry name" value="Outer membrane lipoprotein wza domain like"/>
    <property type="match status" value="1"/>
</dbReference>
<dbReference type="PANTHER" id="PTHR33619:SF3">
    <property type="entry name" value="POLYSACCHARIDE EXPORT PROTEIN GFCE-RELATED"/>
    <property type="match status" value="1"/>
</dbReference>
<dbReference type="Gene3D" id="3.30.1950.10">
    <property type="entry name" value="wza like domain"/>
    <property type="match status" value="1"/>
</dbReference>
<keyword evidence="1 2" id="KW-0732">Signal</keyword>
<dbReference type="OrthoDB" id="197007at2"/>
<evidence type="ECO:0000259" key="3">
    <source>
        <dbReference type="Pfam" id="PF02563"/>
    </source>
</evidence>
<accession>A0A2W7NJZ2</accession>
<evidence type="ECO:0000259" key="4">
    <source>
        <dbReference type="Pfam" id="PF10531"/>
    </source>
</evidence>
<keyword evidence="6" id="KW-1185">Reference proteome</keyword>
<reference evidence="5 6" key="1">
    <citation type="submission" date="2018-06" db="EMBL/GenBank/DDBJ databases">
        <title>Genomic Encyclopedia of Archaeal and Bacterial Type Strains, Phase II (KMG-II): from individual species to whole genera.</title>
        <authorList>
            <person name="Goeker M."/>
        </authorList>
    </citation>
    <scope>NUCLEOTIDE SEQUENCE [LARGE SCALE GENOMIC DNA]</scope>
    <source>
        <strain evidence="5 6">DSM 22009</strain>
    </source>
</reference>
<dbReference type="InterPro" id="IPR003715">
    <property type="entry name" value="Poly_export_N"/>
</dbReference>
<dbReference type="EMBL" id="QKZL01000018">
    <property type="protein sequence ID" value="PZX13506.1"/>
    <property type="molecule type" value="Genomic_DNA"/>
</dbReference>
<dbReference type="Pfam" id="PF02563">
    <property type="entry name" value="Poly_export"/>
    <property type="match status" value="1"/>
</dbReference>
<evidence type="ECO:0000256" key="2">
    <source>
        <dbReference type="SAM" id="SignalP"/>
    </source>
</evidence>
<dbReference type="InterPro" id="IPR019554">
    <property type="entry name" value="Soluble_ligand-bd"/>
</dbReference>
<evidence type="ECO:0000313" key="6">
    <source>
        <dbReference type="Proteomes" id="UP000248916"/>
    </source>
</evidence>
<dbReference type="Pfam" id="PF10531">
    <property type="entry name" value="SLBB"/>
    <property type="match status" value="1"/>
</dbReference>
<evidence type="ECO:0000256" key="1">
    <source>
        <dbReference type="ARBA" id="ARBA00022729"/>
    </source>
</evidence>
<dbReference type="GO" id="GO:0015159">
    <property type="term" value="F:polysaccharide transmembrane transporter activity"/>
    <property type="evidence" value="ECO:0007669"/>
    <property type="project" value="InterPro"/>
</dbReference>
<protein>
    <submittedName>
        <fullName evidence="5">Polysaccharide export outer membrane protein</fullName>
    </submittedName>
</protein>
<dbReference type="Proteomes" id="UP000248916">
    <property type="component" value="Unassembled WGS sequence"/>
</dbReference>
<feature type="domain" description="Polysaccharide export protein N-terminal" evidence="3">
    <location>
        <begin position="30"/>
        <end position="105"/>
    </location>
</feature>
<feature type="chain" id="PRO_5016100394" evidence="2">
    <location>
        <begin position="32"/>
        <end position="212"/>
    </location>
</feature>
<feature type="signal peptide" evidence="2">
    <location>
        <begin position="1"/>
        <end position="31"/>
    </location>
</feature>
<comment type="caution">
    <text evidence="5">The sequence shown here is derived from an EMBL/GenBank/DDBJ whole genome shotgun (WGS) entry which is preliminary data.</text>
</comment>
<dbReference type="AlphaFoldDB" id="A0A2W7NJZ2"/>
<proteinExistence type="predicted"/>
<evidence type="ECO:0000313" key="5">
    <source>
        <dbReference type="EMBL" id="PZX13506.1"/>
    </source>
</evidence>
<name>A0A2W7NJZ2_9RHOB</name>
<dbReference type="PANTHER" id="PTHR33619">
    <property type="entry name" value="POLYSACCHARIDE EXPORT PROTEIN GFCE-RELATED"/>
    <property type="match status" value="1"/>
</dbReference>